<proteinExistence type="predicted"/>
<reference evidence="2 3" key="1">
    <citation type="journal article" date="2016" name="Nat. Commun.">
        <title>Thousands of microbial genomes shed light on interconnected biogeochemical processes in an aquifer system.</title>
        <authorList>
            <person name="Anantharaman K."/>
            <person name="Brown C.T."/>
            <person name="Hug L.A."/>
            <person name="Sharon I."/>
            <person name="Castelle C.J."/>
            <person name="Probst A.J."/>
            <person name="Thomas B.C."/>
            <person name="Singh A."/>
            <person name="Wilkins M.J."/>
            <person name="Karaoz U."/>
            <person name="Brodie E.L."/>
            <person name="Williams K.H."/>
            <person name="Hubbard S.S."/>
            <person name="Banfield J.F."/>
        </authorList>
    </citation>
    <scope>NUCLEOTIDE SEQUENCE [LARGE SCALE GENOMIC DNA]</scope>
</reference>
<sequence length="86" mass="9696">MGSVYHWGDQLWLRLPVGFGLWVMAASLILATISLFGAQMNSKYPTKDYGKLTLENGTEISVGRMSSTDLQQLHYHVTQILHDRSN</sequence>
<comment type="caution">
    <text evidence="2">The sequence shown here is derived from an EMBL/GenBank/DDBJ whole genome shotgun (WGS) entry which is preliminary data.</text>
</comment>
<feature type="transmembrane region" description="Helical" evidence="1">
    <location>
        <begin position="20"/>
        <end position="38"/>
    </location>
</feature>
<keyword evidence="1" id="KW-0472">Membrane</keyword>
<organism evidence="2 3">
    <name type="scientific">Candidatus Woykebacteria bacterium RIFCSPHIGHO2_02_FULL_43_16b</name>
    <dbReference type="NCBI Taxonomy" id="1802601"/>
    <lineage>
        <taxon>Bacteria</taxon>
        <taxon>Candidatus Woykeibacteriota</taxon>
    </lineage>
</organism>
<name>A0A1G1WNF3_9BACT</name>
<dbReference type="Proteomes" id="UP000177821">
    <property type="component" value="Unassembled WGS sequence"/>
</dbReference>
<evidence type="ECO:0000256" key="1">
    <source>
        <dbReference type="SAM" id="Phobius"/>
    </source>
</evidence>
<protein>
    <submittedName>
        <fullName evidence="2">Uncharacterized protein</fullName>
    </submittedName>
</protein>
<keyword evidence="1" id="KW-0812">Transmembrane</keyword>
<dbReference type="AlphaFoldDB" id="A0A1G1WNF3"/>
<accession>A0A1G1WNF3</accession>
<evidence type="ECO:0000313" key="2">
    <source>
        <dbReference type="EMBL" id="OGY29272.1"/>
    </source>
</evidence>
<gene>
    <name evidence="2" type="ORF">A3J50_03650</name>
</gene>
<dbReference type="EMBL" id="MHCX01000031">
    <property type="protein sequence ID" value="OGY29272.1"/>
    <property type="molecule type" value="Genomic_DNA"/>
</dbReference>
<evidence type="ECO:0000313" key="3">
    <source>
        <dbReference type="Proteomes" id="UP000177821"/>
    </source>
</evidence>
<keyword evidence="1" id="KW-1133">Transmembrane helix</keyword>